<dbReference type="InterPro" id="IPR009057">
    <property type="entry name" value="Homeodomain-like_sf"/>
</dbReference>
<dbReference type="SUPFAM" id="SSF46689">
    <property type="entry name" value="Homeodomain-like"/>
    <property type="match status" value="1"/>
</dbReference>
<evidence type="ECO:0000313" key="7">
    <source>
        <dbReference type="EMBL" id="PZQ59845.1"/>
    </source>
</evidence>
<feature type="DNA-binding region" description="H-T-H motif" evidence="4">
    <location>
        <begin position="103"/>
        <end position="122"/>
    </location>
</feature>
<evidence type="ECO:0000259" key="6">
    <source>
        <dbReference type="PROSITE" id="PS50977"/>
    </source>
</evidence>
<organism evidence="7 8">
    <name type="scientific">Sphingomonas taxi</name>
    <dbReference type="NCBI Taxonomy" id="1549858"/>
    <lineage>
        <taxon>Bacteria</taxon>
        <taxon>Pseudomonadati</taxon>
        <taxon>Pseudomonadota</taxon>
        <taxon>Alphaproteobacteria</taxon>
        <taxon>Sphingomonadales</taxon>
        <taxon>Sphingomonadaceae</taxon>
        <taxon>Sphingomonas</taxon>
    </lineage>
</organism>
<proteinExistence type="predicted"/>
<dbReference type="InterPro" id="IPR050109">
    <property type="entry name" value="HTH-type_TetR-like_transc_reg"/>
</dbReference>
<dbReference type="InterPro" id="IPR001647">
    <property type="entry name" value="HTH_TetR"/>
</dbReference>
<accession>A0A2W5PAE5</accession>
<dbReference type="PANTHER" id="PTHR30055">
    <property type="entry name" value="HTH-TYPE TRANSCRIPTIONAL REGULATOR RUTR"/>
    <property type="match status" value="1"/>
</dbReference>
<evidence type="ECO:0000256" key="2">
    <source>
        <dbReference type="ARBA" id="ARBA00023125"/>
    </source>
</evidence>
<reference evidence="7 8" key="1">
    <citation type="submission" date="2017-08" db="EMBL/GenBank/DDBJ databases">
        <title>Infants hospitalized years apart are colonized by the same room-sourced microbial strains.</title>
        <authorList>
            <person name="Brooks B."/>
            <person name="Olm M.R."/>
            <person name="Firek B.A."/>
            <person name="Baker R."/>
            <person name="Thomas B.C."/>
            <person name="Morowitz M.J."/>
            <person name="Banfield J.F."/>
        </authorList>
    </citation>
    <scope>NUCLEOTIDE SEQUENCE [LARGE SCALE GENOMIC DNA]</scope>
    <source>
        <strain evidence="7">S2_005_001_R1_22</strain>
    </source>
</reference>
<protein>
    <submittedName>
        <fullName evidence="7">TetR/AcrR family transcriptional regulator</fullName>
    </submittedName>
</protein>
<evidence type="ECO:0000256" key="1">
    <source>
        <dbReference type="ARBA" id="ARBA00023015"/>
    </source>
</evidence>
<evidence type="ECO:0000313" key="8">
    <source>
        <dbReference type="Proteomes" id="UP000249229"/>
    </source>
</evidence>
<dbReference type="Pfam" id="PF00440">
    <property type="entry name" value="TetR_N"/>
    <property type="match status" value="1"/>
</dbReference>
<keyword evidence="2 4" id="KW-0238">DNA-binding</keyword>
<evidence type="ECO:0000256" key="5">
    <source>
        <dbReference type="SAM" id="MobiDB-lite"/>
    </source>
</evidence>
<evidence type="ECO:0000256" key="4">
    <source>
        <dbReference type="PROSITE-ProRule" id="PRU00335"/>
    </source>
</evidence>
<comment type="caution">
    <text evidence="7">The sequence shown here is derived from an EMBL/GenBank/DDBJ whole genome shotgun (WGS) entry which is preliminary data.</text>
</comment>
<sequence>MPSAVQAAAPSARTLISAPFSTWTSLLKYVNDRSLTNAATAKRWQRQDRKTMSDDNMVEHREGDADSETHVPRDRSGKANARRARIVQAARELFAEHGFHATSMARLSERSGVLVGQIYRDFANKEAIVAALVEHDLDELLAADKLRAARCTADRDMVREWIARFIACDDMGDTRLVTEIMAEAARNPRVAAIFQAVDTRLRQQLVRALNIITPGNVDQQRVARLAKSIDIIAGGMCQRRLLHISGAAPEALDLLMSFIDSEIGAIARTAPAE</sequence>
<dbReference type="PRINTS" id="PR00455">
    <property type="entry name" value="HTHTETR"/>
</dbReference>
<keyword evidence="3" id="KW-0804">Transcription</keyword>
<dbReference type="GO" id="GO:0000976">
    <property type="term" value="F:transcription cis-regulatory region binding"/>
    <property type="evidence" value="ECO:0007669"/>
    <property type="project" value="TreeGrafter"/>
</dbReference>
<evidence type="ECO:0000256" key="3">
    <source>
        <dbReference type="ARBA" id="ARBA00023163"/>
    </source>
</evidence>
<dbReference type="GO" id="GO:0003700">
    <property type="term" value="F:DNA-binding transcription factor activity"/>
    <property type="evidence" value="ECO:0007669"/>
    <property type="project" value="TreeGrafter"/>
</dbReference>
<feature type="compositionally biased region" description="Basic and acidic residues" evidence="5">
    <location>
        <begin position="45"/>
        <end position="77"/>
    </location>
</feature>
<dbReference type="Proteomes" id="UP000249229">
    <property type="component" value="Unassembled WGS sequence"/>
</dbReference>
<feature type="domain" description="HTH tetR-type" evidence="6">
    <location>
        <begin position="80"/>
        <end position="140"/>
    </location>
</feature>
<dbReference type="Gene3D" id="1.10.357.10">
    <property type="entry name" value="Tetracycline Repressor, domain 2"/>
    <property type="match status" value="1"/>
</dbReference>
<dbReference type="PANTHER" id="PTHR30055:SF234">
    <property type="entry name" value="HTH-TYPE TRANSCRIPTIONAL REGULATOR BETI"/>
    <property type="match status" value="1"/>
</dbReference>
<feature type="region of interest" description="Disordered" evidence="5">
    <location>
        <begin position="40"/>
        <end position="80"/>
    </location>
</feature>
<dbReference type="EMBL" id="QFQI01000007">
    <property type="protein sequence ID" value="PZQ59845.1"/>
    <property type="molecule type" value="Genomic_DNA"/>
</dbReference>
<keyword evidence="1" id="KW-0805">Transcription regulation</keyword>
<name>A0A2W5PAE5_9SPHN</name>
<gene>
    <name evidence="7" type="ORF">DI544_09975</name>
</gene>
<dbReference type="PROSITE" id="PS50977">
    <property type="entry name" value="HTH_TETR_2"/>
    <property type="match status" value="1"/>
</dbReference>
<dbReference type="AlphaFoldDB" id="A0A2W5PAE5"/>